<reference evidence="1 2" key="1">
    <citation type="submission" date="2014-02" db="EMBL/GenBank/DDBJ databases">
        <title>Expanding our view of genomic diversity in Candidatus Accumulibacter clades.</title>
        <authorList>
            <person name="Skennerton C.T."/>
            <person name="Barr J.J."/>
            <person name="Slater F.R."/>
            <person name="Bond P.L."/>
            <person name="Tyson G.W."/>
        </authorList>
    </citation>
    <scope>NUCLEOTIDE SEQUENCE [LARGE SCALE GENOMIC DNA]</scope>
    <source>
        <strain evidence="2">BA-91</strain>
    </source>
</reference>
<dbReference type="InterPro" id="IPR011990">
    <property type="entry name" value="TPR-like_helical_dom_sf"/>
</dbReference>
<dbReference type="Gene3D" id="1.25.40.10">
    <property type="entry name" value="Tetratricopeptide repeat domain"/>
    <property type="match status" value="3"/>
</dbReference>
<protein>
    <submittedName>
        <fullName evidence="1">Polar organelle development protein</fullName>
    </submittedName>
</protein>
<dbReference type="PANTHER" id="PTHR11102">
    <property type="entry name" value="SEL-1-LIKE PROTEIN"/>
    <property type="match status" value="1"/>
</dbReference>
<dbReference type="EMBL" id="JDVG02000176">
    <property type="protein sequence ID" value="KFB73724.1"/>
    <property type="molecule type" value="Genomic_DNA"/>
</dbReference>
<name>A0A080M9C5_9PROT</name>
<evidence type="ECO:0000313" key="1">
    <source>
        <dbReference type="EMBL" id="KFB73724.1"/>
    </source>
</evidence>
<evidence type="ECO:0000313" key="2">
    <source>
        <dbReference type="Proteomes" id="UP000020077"/>
    </source>
</evidence>
<proteinExistence type="predicted"/>
<comment type="caution">
    <text evidence="1">The sequence shown here is derived from an EMBL/GenBank/DDBJ whole genome shotgun (WGS) entry which is preliminary data.</text>
</comment>
<sequence>MKLPGSNKKLQVLILAAEANDPQAQYDLGVAYEYGEFDVIDLAQAMCWIRRSAENGHVHAQFKLACYYESGLVGQPDDSAAYLWTEKAAQQGLVHAQKQLSSLLSLGRGVARDFHRAAYWEKEFLTQEAANGEAAAMHHLGNFWLEGKPGFPRNTEQALRWYAEAAARGHRDAMLRLASLLEKGEAVARDEEQAIEWYERAGGEGVPAAARLRNLVRLRVLSDQGDADAKYQLGDLLGSDSDEGRDFLQQAAQMGQRAAARHLFEYYRSLDDGRGIPSAGRQWIELAADLGIPQAAQCLGKATEPQECVPAGTVDLIARLKQQAAAGDVIAEITLNSLLSSPLYAPRK</sequence>
<dbReference type="AlphaFoldDB" id="A0A080M9C5"/>
<dbReference type="Pfam" id="PF08238">
    <property type="entry name" value="Sel1"/>
    <property type="match status" value="7"/>
</dbReference>
<dbReference type="Proteomes" id="UP000020077">
    <property type="component" value="Unassembled WGS sequence"/>
</dbReference>
<dbReference type="PANTHER" id="PTHR11102:SF160">
    <property type="entry name" value="ERAD-ASSOCIATED E3 UBIQUITIN-PROTEIN LIGASE COMPONENT HRD3"/>
    <property type="match status" value="1"/>
</dbReference>
<dbReference type="InterPro" id="IPR050767">
    <property type="entry name" value="Sel1_AlgK"/>
</dbReference>
<accession>A0A080M9C5</accession>
<dbReference type="SUPFAM" id="SSF81901">
    <property type="entry name" value="HCP-like"/>
    <property type="match status" value="2"/>
</dbReference>
<dbReference type="InterPro" id="IPR006597">
    <property type="entry name" value="Sel1-like"/>
</dbReference>
<gene>
    <name evidence="1" type="primary">podJ</name>
    <name evidence="1" type="ORF">AW09_001019</name>
</gene>
<dbReference type="SMART" id="SM00671">
    <property type="entry name" value="SEL1"/>
    <property type="match status" value="6"/>
</dbReference>
<organism evidence="1 2">
    <name type="scientific">Candidatus Accumulibacter phosphatis</name>
    <dbReference type="NCBI Taxonomy" id="327160"/>
    <lineage>
        <taxon>Bacteria</taxon>
        <taxon>Pseudomonadati</taxon>
        <taxon>Pseudomonadota</taxon>
        <taxon>Betaproteobacteria</taxon>
        <taxon>Candidatus Accumulibacter</taxon>
    </lineage>
</organism>